<dbReference type="Pfam" id="PF01343">
    <property type="entry name" value="Peptidase_S49"/>
    <property type="match status" value="1"/>
</dbReference>
<proteinExistence type="inferred from homology"/>
<dbReference type="EMBL" id="JAZHGC010000005">
    <property type="protein sequence ID" value="MEM5285677.1"/>
    <property type="molecule type" value="Genomic_DNA"/>
</dbReference>
<comment type="similarity">
    <text evidence="1">Belongs to the peptidase S49 family.</text>
</comment>
<dbReference type="RefSeq" id="WP_201649975.1">
    <property type="nucleotide sequence ID" value="NZ_CAJHCS010000006.1"/>
</dbReference>
<dbReference type="CDD" id="cd07022">
    <property type="entry name" value="S49_Sppa_36K_type"/>
    <property type="match status" value="1"/>
</dbReference>
<keyword evidence="4" id="KW-0720">Serine protease</keyword>
<dbReference type="Proteomes" id="UP001494588">
    <property type="component" value="Unassembled WGS sequence"/>
</dbReference>
<comment type="caution">
    <text evidence="6">The sequence shown here is derived from an EMBL/GenBank/DDBJ whole genome shotgun (WGS) entry which is preliminary data.</text>
</comment>
<dbReference type="Gene3D" id="6.20.330.10">
    <property type="match status" value="1"/>
</dbReference>
<evidence type="ECO:0000259" key="5">
    <source>
        <dbReference type="Pfam" id="PF01343"/>
    </source>
</evidence>
<evidence type="ECO:0000256" key="2">
    <source>
        <dbReference type="ARBA" id="ARBA00022670"/>
    </source>
</evidence>
<sequence length="314" mass="32371">MRATRIDNPLLGTMLAMPVASLRALMPLLTVPAMVEQTSAPAKCPSCDLIEGVAVIAVTGLLVQKPGATGPVLVEGIGTVTGYDGIRASLALALADDAVRAIVLDVDSNGGQTAGSLDLADLVHAARALKPIWAILSESACGTAYLLASACDVVTVPRTGRTGGLGVVVAHLECSRALTMAGLAVTLITSGERKADGNEFQPLSNRAHAHIQADVDVVGELFVATVARNRGLRRADVRRLEGATLLGTQGVEAGLADVVMSPDAAVHALLHSLNNSAVGLAQPGITANRSPRKRAPGNAWAALAYRQEIRNALR</sequence>
<evidence type="ECO:0000313" key="6">
    <source>
        <dbReference type="EMBL" id="MEM5285677.1"/>
    </source>
</evidence>
<organism evidence="6 7">
    <name type="scientific">Paraburkholderia sabiae</name>
    <dbReference type="NCBI Taxonomy" id="273251"/>
    <lineage>
        <taxon>Bacteria</taxon>
        <taxon>Pseudomonadati</taxon>
        <taxon>Pseudomonadota</taxon>
        <taxon>Betaproteobacteria</taxon>
        <taxon>Burkholderiales</taxon>
        <taxon>Burkholderiaceae</taxon>
        <taxon>Paraburkholderia</taxon>
    </lineage>
</organism>
<evidence type="ECO:0000256" key="3">
    <source>
        <dbReference type="ARBA" id="ARBA00022801"/>
    </source>
</evidence>
<dbReference type="SUPFAM" id="SSF52096">
    <property type="entry name" value="ClpP/crotonase"/>
    <property type="match status" value="1"/>
</dbReference>
<protein>
    <submittedName>
        <fullName evidence="6">S49 family peptidase</fullName>
    </submittedName>
</protein>
<reference evidence="6 7" key="1">
    <citation type="submission" date="2024-01" db="EMBL/GenBank/DDBJ databases">
        <title>The diversity of rhizobia nodulating Mimosa spp. in eleven states of Brazil covering several biomes is determined by host plant, location, and edaphic factors.</title>
        <authorList>
            <person name="Rouws L."/>
            <person name="Barauna A."/>
            <person name="Beukes C."/>
            <person name="De Faria S.M."/>
            <person name="Gross E."/>
            <person name="Dos Reis Junior F.B."/>
            <person name="Simon M."/>
            <person name="Maluk M."/>
            <person name="Odee D.W."/>
            <person name="Kenicer G."/>
            <person name="Young J.P.W."/>
            <person name="Reis V.M."/>
            <person name="Zilli J."/>
            <person name="James E.K."/>
        </authorList>
    </citation>
    <scope>NUCLEOTIDE SEQUENCE [LARGE SCALE GENOMIC DNA]</scope>
    <source>
        <strain evidence="6 7">JPY77</strain>
    </source>
</reference>
<evidence type="ECO:0000256" key="4">
    <source>
        <dbReference type="ARBA" id="ARBA00022825"/>
    </source>
</evidence>
<dbReference type="InterPro" id="IPR029045">
    <property type="entry name" value="ClpP/crotonase-like_dom_sf"/>
</dbReference>
<dbReference type="InterPro" id="IPR033855">
    <property type="entry name" value="Protein_C"/>
</dbReference>
<keyword evidence="3" id="KW-0378">Hydrolase</keyword>
<keyword evidence="2" id="KW-0645">Protease</keyword>
<feature type="domain" description="Peptidase S49" evidence="5">
    <location>
        <begin position="127"/>
        <end position="269"/>
    </location>
</feature>
<gene>
    <name evidence="6" type="ORF">V4C55_08150</name>
</gene>
<dbReference type="InterPro" id="IPR002142">
    <property type="entry name" value="Peptidase_S49"/>
</dbReference>
<evidence type="ECO:0000313" key="7">
    <source>
        <dbReference type="Proteomes" id="UP001494588"/>
    </source>
</evidence>
<name>A0ABU9Q8D8_9BURK</name>
<dbReference type="PANTHER" id="PTHR33209">
    <property type="entry name" value="PROTEASE 4"/>
    <property type="match status" value="1"/>
</dbReference>
<dbReference type="Gene3D" id="3.90.226.10">
    <property type="entry name" value="2-enoyl-CoA Hydratase, Chain A, domain 1"/>
    <property type="match status" value="1"/>
</dbReference>
<accession>A0ABU9Q8D8</accession>
<evidence type="ECO:0000256" key="1">
    <source>
        <dbReference type="ARBA" id="ARBA00008683"/>
    </source>
</evidence>
<keyword evidence="7" id="KW-1185">Reference proteome</keyword>
<dbReference type="PANTHER" id="PTHR33209:SF1">
    <property type="entry name" value="PEPTIDASE S49 DOMAIN-CONTAINING PROTEIN"/>
    <property type="match status" value="1"/>
</dbReference>